<reference evidence="4" key="1">
    <citation type="submission" date="2010-05" db="EMBL/GenBank/DDBJ databases">
        <title>The genome sequence of Magnaporthe poae strain ATCC 64411.</title>
        <authorList>
            <person name="Ma L.-J."/>
            <person name="Dead R."/>
            <person name="Young S."/>
            <person name="Zeng Q."/>
            <person name="Koehrsen M."/>
            <person name="Alvarado L."/>
            <person name="Berlin A."/>
            <person name="Chapman S.B."/>
            <person name="Chen Z."/>
            <person name="Freedman E."/>
            <person name="Gellesch M."/>
            <person name="Goldberg J."/>
            <person name="Griggs A."/>
            <person name="Gujja S."/>
            <person name="Heilman E.R."/>
            <person name="Heiman D."/>
            <person name="Hepburn T."/>
            <person name="Howarth C."/>
            <person name="Jen D."/>
            <person name="Larson L."/>
            <person name="Mehta T."/>
            <person name="Neiman D."/>
            <person name="Pearson M."/>
            <person name="Roberts A."/>
            <person name="Saif S."/>
            <person name="Shea T."/>
            <person name="Shenoy N."/>
            <person name="Sisk P."/>
            <person name="Stolte C."/>
            <person name="Sykes S."/>
            <person name="Walk T."/>
            <person name="White J."/>
            <person name="Yandava C."/>
            <person name="Haas B."/>
            <person name="Nusbaum C."/>
            <person name="Birren B."/>
        </authorList>
    </citation>
    <scope>NUCLEOTIDE SEQUENCE [LARGE SCALE GENOMIC DNA]</scope>
    <source>
        <strain evidence="4">ATCC 64411 / 73-15</strain>
    </source>
</reference>
<feature type="chain" id="PRO_5011847315" evidence="1">
    <location>
        <begin position="16"/>
        <end position="92"/>
    </location>
</feature>
<reference evidence="2" key="3">
    <citation type="submission" date="2011-03" db="EMBL/GenBank/DDBJ databases">
        <title>Annotation of Magnaporthe poae ATCC 64411.</title>
        <authorList>
            <person name="Ma L.-J."/>
            <person name="Dead R."/>
            <person name="Young S.K."/>
            <person name="Zeng Q."/>
            <person name="Gargeya S."/>
            <person name="Fitzgerald M."/>
            <person name="Haas B."/>
            <person name="Abouelleil A."/>
            <person name="Alvarado L."/>
            <person name="Arachchi H.M."/>
            <person name="Berlin A."/>
            <person name="Brown A."/>
            <person name="Chapman S.B."/>
            <person name="Chen Z."/>
            <person name="Dunbar C."/>
            <person name="Freedman E."/>
            <person name="Gearin G."/>
            <person name="Gellesch M."/>
            <person name="Goldberg J."/>
            <person name="Griggs A."/>
            <person name="Gujja S."/>
            <person name="Heiman D."/>
            <person name="Howarth C."/>
            <person name="Larson L."/>
            <person name="Lui A."/>
            <person name="MacDonald P.J.P."/>
            <person name="Mehta T."/>
            <person name="Montmayeur A."/>
            <person name="Murphy C."/>
            <person name="Neiman D."/>
            <person name="Pearson M."/>
            <person name="Priest M."/>
            <person name="Roberts A."/>
            <person name="Saif S."/>
            <person name="Shea T."/>
            <person name="Shenoy N."/>
            <person name="Sisk P."/>
            <person name="Stolte C."/>
            <person name="Sykes S."/>
            <person name="Yandava C."/>
            <person name="Wortman J."/>
            <person name="Nusbaum C."/>
            <person name="Birren B."/>
        </authorList>
    </citation>
    <scope>NUCLEOTIDE SEQUENCE</scope>
    <source>
        <strain evidence="2">ATCC 64411</strain>
    </source>
</reference>
<evidence type="ECO:0000256" key="1">
    <source>
        <dbReference type="SAM" id="SignalP"/>
    </source>
</evidence>
<dbReference type="eggNOG" id="ENOG502RANA">
    <property type="taxonomic scope" value="Eukaryota"/>
</dbReference>
<reference evidence="3" key="4">
    <citation type="journal article" date="2015" name="G3 (Bethesda)">
        <title>Genome sequences of three phytopathogenic species of the Magnaporthaceae family of fungi.</title>
        <authorList>
            <person name="Okagaki L.H."/>
            <person name="Nunes C.C."/>
            <person name="Sailsbery J."/>
            <person name="Clay B."/>
            <person name="Brown D."/>
            <person name="John T."/>
            <person name="Oh Y."/>
            <person name="Young N."/>
            <person name="Fitzgerald M."/>
            <person name="Haas B.J."/>
            <person name="Zeng Q."/>
            <person name="Young S."/>
            <person name="Adiconis X."/>
            <person name="Fan L."/>
            <person name="Levin J.Z."/>
            <person name="Mitchell T.K."/>
            <person name="Okubara P.A."/>
            <person name="Farman M.L."/>
            <person name="Kohn L.M."/>
            <person name="Birren B."/>
            <person name="Ma L.-J."/>
            <person name="Dean R.A."/>
        </authorList>
    </citation>
    <scope>NUCLEOTIDE SEQUENCE</scope>
    <source>
        <strain evidence="3">ATCC 64411 / 73-15</strain>
    </source>
</reference>
<reference evidence="2" key="2">
    <citation type="submission" date="2010-05" db="EMBL/GenBank/DDBJ databases">
        <title>The Genome Sequence of Magnaporthe poae strain ATCC 64411.</title>
        <authorList>
            <consortium name="The Broad Institute Genome Sequencing Platform"/>
            <consortium name="Broad Institute Genome Sequencing Center for Infectious Disease"/>
            <person name="Ma L.-J."/>
            <person name="Dead R."/>
            <person name="Young S."/>
            <person name="Zeng Q."/>
            <person name="Koehrsen M."/>
            <person name="Alvarado L."/>
            <person name="Berlin A."/>
            <person name="Chapman S.B."/>
            <person name="Chen Z."/>
            <person name="Freedman E."/>
            <person name="Gellesch M."/>
            <person name="Goldberg J."/>
            <person name="Griggs A."/>
            <person name="Gujja S."/>
            <person name="Heilman E.R."/>
            <person name="Heiman D."/>
            <person name="Hepburn T."/>
            <person name="Howarth C."/>
            <person name="Jen D."/>
            <person name="Larson L."/>
            <person name="Mehta T."/>
            <person name="Neiman D."/>
            <person name="Pearson M."/>
            <person name="Roberts A."/>
            <person name="Saif S."/>
            <person name="Shea T."/>
            <person name="Shenoy N."/>
            <person name="Sisk P."/>
            <person name="Stolte C."/>
            <person name="Sykes S."/>
            <person name="Walk T."/>
            <person name="White J."/>
            <person name="Yandava C."/>
            <person name="Haas B."/>
            <person name="Nusbaum C."/>
            <person name="Birren B."/>
        </authorList>
    </citation>
    <scope>NUCLEOTIDE SEQUENCE</scope>
    <source>
        <strain evidence="2">ATCC 64411</strain>
    </source>
</reference>
<dbReference type="EMBL" id="ADBL01002548">
    <property type="status" value="NOT_ANNOTATED_CDS"/>
    <property type="molecule type" value="Genomic_DNA"/>
</dbReference>
<proteinExistence type="predicted"/>
<protein>
    <submittedName>
        <fullName evidence="2 3">Uncharacterized protein</fullName>
    </submittedName>
</protein>
<organism evidence="3 4">
    <name type="scientific">Magnaporthiopsis poae (strain ATCC 64411 / 73-15)</name>
    <name type="common">Kentucky bluegrass fungus</name>
    <name type="synonym">Magnaporthe poae</name>
    <dbReference type="NCBI Taxonomy" id="644358"/>
    <lineage>
        <taxon>Eukaryota</taxon>
        <taxon>Fungi</taxon>
        <taxon>Dikarya</taxon>
        <taxon>Ascomycota</taxon>
        <taxon>Pezizomycotina</taxon>
        <taxon>Sordariomycetes</taxon>
        <taxon>Sordariomycetidae</taxon>
        <taxon>Magnaporthales</taxon>
        <taxon>Magnaporthaceae</taxon>
        <taxon>Magnaporthiopsis</taxon>
    </lineage>
</organism>
<dbReference type="AlphaFoldDB" id="A0A0C4EB70"/>
<keyword evidence="4" id="KW-1185">Reference proteome</keyword>
<dbReference type="Proteomes" id="UP000011715">
    <property type="component" value="Unassembled WGS sequence"/>
</dbReference>
<evidence type="ECO:0000313" key="2">
    <source>
        <dbReference type="EMBL" id="KLU91396.1"/>
    </source>
</evidence>
<gene>
    <name evidence="2" type="ORF">MAPG_09916</name>
</gene>
<keyword evidence="1" id="KW-0732">Signal</keyword>
<accession>A0A0C4EB70</accession>
<dbReference type="OrthoDB" id="10494638at2759"/>
<dbReference type="EnsemblFungi" id="MAPG_09916T0">
    <property type="protein sequence ID" value="MAPG_09916T0"/>
    <property type="gene ID" value="MAPG_09916"/>
</dbReference>
<dbReference type="VEuPathDB" id="FungiDB:MAPG_09916"/>
<evidence type="ECO:0000313" key="3">
    <source>
        <dbReference type="EnsemblFungi" id="MAPG_09916T0"/>
    </source>
</evidence>
<reference evidence="3" key="5">
    <citation type="submission" date="2015-06" db="UniProtKB">
        <authorList>
            <consortium name="EnsemblFungi"/>
        </authorList>
    </citation>
    <scope>IDENTIFICATION</scope>
    <source>
        <strain evidence="3">ATCC 64411</strain>
    </source>
</reference>
<dbReference type="EMBL" id="GL876977">
    <property type="protein sequence ID" value="KLU91396.1"/>
    <property type="molecule type" value="Genomic_DNA"/>
</dbReference>
<feature type="signal peptide" evidence="1">
    <location>
        <begin position="1"/>
        <end position="15"/>
    </location>
</feature>
<sequence>MKFSAVLLFALGASAAVIREVARDEAHDDVLDVLAGRDAEAEAACRFTSCPSPVRIKSATCRCDQHGPCALYACKAGKRAYCGKDVSRCVPA</sequence>
<name>A0A0C4EB70_MAGP6</name>
<evidence type="ECO:0000313" key="4">
    <source>
        <dbReference type="Proteomes" id="UP000011715"/>
    </source>
</evidence>